<dbReference type="Proteomes" id="UP000001890">
    <property type="component" value="Chromosome"/>
</dbReference>
<dbReference type="eggNOG" id="COG0457">
    <property type="taxonomic scope" value="Bacteria"/>
</dbReference>
<dbReference type="EMBL" id="FP565176">
    <property type="protein sequence ID" value="CBA17573.1"/>
    <property type="molecule type" value="Genomic_DNA"/>
</dbReference>
<dbReference type="InterPro" id="IPR011990">
    <property type="entry name" value="TPR-like_helical_dom_sf"/>
</dbReference>
<dbReference type="AlphaFoldDB" id="D2UGR2"/>
<dbReference type="PANTHER" id="PTHR12558">
    <property type="entry name" value="CELL DIVISION CYCLE 16,23,27"/>
    <property type="match status" value="1"/>
</dbReference>
<dbReference type="OrthoDB" id="5965059at2"/>
<name>D2UGR2_XANAP</name>
<evidence type="ECO:0000313" key="1">
    <source>
        <dbReference type="EMBL" id="CBA17573.1"/>
    </source>
</evidence>
<dbReference type="SUPFAM" id="SSF52540">
    <property type="entry name" value="P-loop containing nucleoside triphosphate hydrolases"/>
    <property type="match status" value="1"/>
</dbReference>
<dbReference type="InterPro" id="IPR027417">
    <property type="entry name" value="P-loop_NTPase"/>
</dbReference>
<dbReference type="PATRIC" id="fig|29447.3.peg.3071"/>
<dbReference type="RefSeq" id="WP_012917566.1">
    <property type="nucleotide sequence ID" value="NC_013722.1"/>
</dbReference>
<sequence>MHESILDALRRQDTADALRLAQAWVAEVADDAQAQRWLALAQQQHGDTAGALDSIDRAIALAPEDAELHLLRASILVGANDLPQAEVALAQTAALDPNAFMAYIMRGHLALGRGDLDEVERLSRTAARLQPEHPQLLGLDGMLALRRGDADRALALLSRASNALPDDPRLLYALGFAYLDKQHLAFAETAFRRVATLTPGTSVPMMALVAQLAHRQGRLDDAIAALETVLADPAGDTANMRRLAGEYALQADRPAQALEHLRPALAAVPADRRTLHAALIAWQRLGTLDDARATLEAALTSTTDAHDLWLARLALEPVGGAEARALIARWQAAMPAHVPALEAQLRVHDMAGERDQGEAVAQRIVALEPGRISGEERLVEAMLERGEHAAAIDHVCRLMQRLPEQNRTILRPWLAAVQDAAGRVEDALATWLAFQQEQQPHRLPLPPLGQAGQEALSPWPPLAAVDAQTQARPLFVWGAPGSGVERVIAVLSAASPVLRGDRFGAQPPSDGLQRYRSVGELDSGALDGAALVAEWRAQLPARGIGDGNIVDWLLWWDNVLLRALRPHLPEGRLLIVLRDPRDMLLDWLANGAPAPLQLASPEGGARWLAAVLEQIAVLHAQDLYPHRLLRLDGIETDPAAVAAALEQAFGVPFPTVATLGPPRFAAGHWRAYAGPLAAAFVLLTPVAMRLGYPAT</sequence>
<dbReference type="SMART" id="SM00028">
    <property type="entry name" value="TPR"/>
    <property type="match status" value="6"/>
</dbReference>
<proteinExistence type="predicted"/>
<dbReference type="KEGG" id="xal:XALC_3096"/>
<dbReference type="Gene3D" id="3.40.50.300">
    <property type="entry name" value="P-loop containing nucleotide triphosphate hydrolases"/>
    <property type="match status" value="1"/>
</dbReference>
<evidence type="ECO:0000313" key="2">
    <source>
        <dbReference type="Proteomes" id="UP000001890"/>
    </source>
</evidence>
<reference evidence="1 2" key="1">
    <citation type="journal article" date="2009" name="BMC Genomics">
        <title>The complete genome sequence of Xanthomonas albilineans provides new insights into the reductive genome evolution of the xylem-limited Xanthomonadaceae.</title>
        <authorList>
            <person name="Pieretti I."/>
            <person name="Royer M."/>
            <person name="Barbe V."/>
            <person name="Carrere S."/>
            <person name="Koebnik R."/>
            <person name="Cociancich S."/>
            <person name="Couloux A."/>
            <person name="Darrasse A."/>
            <person name="Gouzy J."/>
            <person name="Jacques M.A."/>
            <person name="Lauber E."/>
            <person name="Manceau C."/>
            <person name="Mangenot S."/>
            <person name="Poussier S."/>
            <person name="Segurens B."/>
            <person name="Szurek B."/>
            <person name="Verdier V."/>
            <person name="Arlat M."/>
            <person name="Rott P."/>
        </authorList>
    </citation>
    <scope>NUCLEOTIDE SEQUENCE [LARGE SCALE GENOMIC DNA]</scope>
    <source>
        <strain evidence="2">GPE PC73 / CFBP 7063</strain>
    </source>
</reference>
<gene>
    <name evidence="1" type="ordered locus">XALc_3096</name>
</gene>
<dbReference type="PANTHER" id="PTHR12558:SF13">
    <property type="entry name" value="CELL DIVISION CYCLE PROTEIN 27 HOMOLOG"/>
    <property type="match status" value="1"/>
</dbReference>
<accession>D2UGR2</accession>
<dbReference type="GeneID" id="57878407"/>
<dbReference type="Gene3D" id="1.25.40.10">
    <property type="entry name" value="Tetratricopeptide repeat domain"/>
    <property type="match status" value="3"/>
</dbReference>
<keyword evidence="2" id="KW-1185">Reference proteome</keyword>
<protein>
    <submittedName>
        <fullName evidence="1">Uncharacterized protein</fullName>
    </submittedName>
</protein>
<organism evidence="1 2">
    <name type="scientific">Xanthomonas albilineans (strain GPE PC73 / CFBP 7063)</name>
    <dbReference type="NCBI Taxonomy" id="380358"/>
    <lineage>
        <taxon>Bacteria</taxon>
        <taxon>Pseudomonadati</taxon>
        <taxon>Pseudomonadota</taxon>
        <taxon>Gammaproteobacteria</taxon>
        <taxon>Lysobacterales</taxon>
        <taxon>Lysobacteraceae</taxon>
        <taxon>Xanthomonas</taxon>
    </lineage>
</organism>
<dbReference type="InterPro" id="IPR019734">
    <property type="entry name" value="TPR_rpt"/>
</dbReference>
<dbReference type="Pfam" id="PF13432">
    <property type="entry name" value="TPR_16"/>
    <property type="match status" value="3"/>
</dbReference>
<dbReference type="STRING" id="380358.XALC_3096"/>
<dbReference type="SUPFAM" id="SSF48452">
    <property type="entry name" value="TPR-like"/>
    <property type="match status" value="2"/>
</dbReference>